<keyword evidence="8" id="KW-1185">Reference proteome</keyword>
<evidence type="ECO:0000256" key="1">
    <source>
        <dbReference type="ARBA" id="ARBA00009528"/>
    </source>
</evidence>
<reference evidence="6" key="1">
    <citation type="journal article" date="2010" name="Science">
        <title>Plasticity of animal genome architecture unmasked by rapid evolution of a pelagic tunicate.</title>
        <authorList>
            <person name="Denoeud F."/>
            <person name="Henriet S."/>
            <person name="Mungpakdee S."/>
            <person name="Aury J.M."/>
            <person name="Da Silva C."/>
            <person name="Brinkmann H."/>
            <person name="Mikhaleva J."/>
            <person name="Olsen L.C."/>
            <person name="Jubin C."/>
            <person name="Canestro C."/>
            <person name="Bouquet J.M."/>
            <person name="Danks G."/>
            <person name="Poulain J."/>
            <person name="Campsteijn C."/>
            <person name="Adamski M."/>
            <person name="Cross I."/>
            <person name="Yadetie F."/>
            <person name="Muffato M."/>
            <person name="Louis A."/>
            <person name="Butcher S."/>
            <person name="Tsagkogeorga G."/>
            <person name="Konrad A."/>
            <person name="Singh S."/>
            <person name="Jensen M.F."/>
            <person name="Cong E.H."/>
            <person name="Eikeseth-Otteraa H."/>
            <person name="Noel B."/>
            <person name="Anthouard V."/>
            <person name="Porcel B.M."/>
            <person name="Kachouri-Lafond R."/>
            <person name="Nishino A."/>
            <person name="Ugolini M."/>
            <person name="Chourrout P."/>
            <person name="Nishida H."/>
            <person name="Aasland R."/>
            <person name="Huzurbazar S."/>
            <person name="Westhof E."/>
            <person name="Delsuc F."/>
            <person name="Lehrach H."/>
            <person name="Reinhardt R."/>
            <person name="Weissenbach J."/>
            <person name="Roy S.W."/>
            <person name="Artiguenave F."/>
            <person name="Postlethwait J.H."/>
            <person name="Manak J.R."/>
            <person name="Thompson E.M."/>
            <person name="Jaillon O."/>
            <person name="Du Pasquier L."/>
            <person name="Boudinot P."/>
            <person name="Liberles D.A."/>
            <person name="Volff J.N."/>
            <person name="Philippe H."/>
            <person name="Lenhard B."/>
            <person name="Roest Crollius H."/>
            <person name="Wincker P."/>
            <person name="Chourrout D."/>
        </authorList>
    </citation>
    <scope>NUCLEOTIDE SEQUENCE [LARGE SCALE GENOMIC DNA]</scope>
</reference>
<dbReference type="Proteomes" id="UP000001307">
    <property type="component" value="Unassembled WGS sequence"/>
</dbReference>
<dbReference type="OrthoDB" id="10041421at2759"/>
<comment type="similarity">
    <text evidence="1">Belongs to the peptidase M17 family.</text>
</comment>
<keyword evidence="2" id="KW-0031">Aminopeptidase</keyword>
<dbReference type="Pfam" id="PF00883">
    <property type="entry name" value="Peptidase_M17"/>
    <property type="match status" value="1"/>
</dbReference>
<dbReference type="MEROPS" id="M17.011"/>
<gene>
    <name evidence="6" type="ORF">GSOID_T00007771001</name>
    <name evidence="7" type="ORF">GSOID_T00031546001</name>
</gene>
<evidence type="ECO:0000256" key="3">
    <source>
        <dbReference type="ARBA" id="ARBA00022670"/>
    </source>
</evidence>
<dbReference type="PRINTS" id="PR00481">
    <property type="entry name" value="LAMNOPPTDASE"/>
</dbReference>
<dbReference type="InterPro" id="IPR000819">
    <property type="entry name" value="Peptidase_M17_C"/>
</dbReference>
<dbReference type="Proteomes" id="UP000011014">
    <property type="component" value="Unassembled WGS sequence"/>
</dbReference>
<dbReference type="InParanoid" id="E4XCB4"/>
<dbReference type="PANTHER" id="PTHR11963">
    <property type="entry name" value="LEUCINE AMINOPEPTIDASE-RELATED"/>
    <property type="match status" value="1"/>
</dbReference>
<evidence type="ECO:0000256" key="2">
    <source>
        <dbReference type="ARBA" id="ARBA00022438"/>
    </source>
</evidence>
<sequence>MVEIVPLTVVEGETPLESSNYDVFVLVANFECKTHQVEIAERFPEVNNYINLDKSFSSSVNLVVVNGKRVVVSPTGPLNRCEDDVRRFFDAGEAGIKRALASGARKPIILSLDSTVFENSLLVTLLGAYHALYTTLEHRESKPAEAKKADALGIWSTNSKAAKAVQEKAQSIEAAKTVYRDILGSDPERMAPKMVEKYVNDIFNGTCVNVSVVAGAETLRKEYPCFAAVDRCANTVERHQGRVLWLDYNPGNAKKTLLLVGKGVTYDTGGADIKAGGHMAGMHRDKGGAAAVASFFYALTKMQPADVRVIGGMAMVRNSVGSEAYLADEIITSRAGVRVRVGNTDAEGRMAMVDVLCHAKEKAINEKLVNPEIYTIATLTGHACLAVGDYTAIVPNGPYRRENLHLKLQEAGEKIGDQFDCSTLRREDYLFHKGQDEQSDVLQCNNKPSSQTARGHQTPAAFMILTSGLKEHGVDSDKPLKYAHLDIAGSSGPFPGLPTGAPVMALLQNYFF</sequence>
<dbReference type="GO" id="GO:0006508">
    <property type="term" value="P:proteolysis"/>
    <property type="evidence" value="ECO:0007669"/>
    <property type="project" value="UniProtKB-KW"/>
</dbReference>
<dbReference type="PROSITE" id="PS00631">
    <property type="entry name" value="CYTOSOL_AP"/>
    <property type="match status" value="1"/>
</dbReference>
<dbReference type="Gene3D" id="3.40.630.10">
    <property type="entry name" value="Zn peptidases"/>
    <property type="match status" value="1"/>
</dbReference>
<dbReference type="GO" id="GO:0030145">
    <property type="term" value="F:manganese ion binding"/>
    <property type="evidence" value="ECO:0007669"/>
    <property type="project" value="InterPro"/>
</dbReference>
<keyword evidence="3" id="KW-0645">Protease</keyword>
<evidence type="ECO:0000313" key="6">
    <source>
        <dbReference type="EMBL" id="CBY09239.1"/>
    </source>
</evidence>
<name>E4XCB4_OIKDI</name>
<dbReference type="EMBL" id="FN653035">
    <property type="protein sequence ID" value="CBY09239.1"/>
    <property type="molecule type" value="Genomic_DNA"/>
</dbReference>
<keyword evidence="4" id="KW-0378">Hydrolase</keyword>
<dbReference type="PANTHER" id="PTHR11963:SF48">
    <property type="entry name" value="DIPEPTIDASE B, ISOFORM A"/>
    <property type="match status" value="1"/>
</dbReference>
<protein>
    <recommendedName>
        <fullName evidence="5">Cytosol aminopeptidase domain-containing protein</fullName>
    </recommendedName>
</protein>
<dbReference type="SUPFAM" id="SSF53187">
    <property type="entry name" value="Zn-dependent exopeptidases"/>
    <property type="match status" value="1"/>
</dbReference>
<accession>E4XCB4</accession>
<dbReference type="GO" id="GO:0070006">
    <property type="term" value="F:metalloaminopeptidase activity"/>
    <property type="evidence" value="ECO:0007669"/>
    <property type="project" value="InterPro"/>
</dbReference>
<dbReference type="AlphaFoldDB" id="E4XCB4"/>
<organism evidence="6">
    <name type="scientific">Oikopleura dioica</name>
    <name type="common">Tunicate</name>
    <dbReference type="NCBI Taxonomy" id="34765"/>
    <lineage>
        <taxon>Eukaryota</taxon>
        <taxon>Metazoa</taxon>
        <taxon>Chordata</taxon>
        <taxon>Tunicata</taxon>
        <taxon>Appendicularia</taxon>
        <taxon>Copelata</taxon>
        <taxon>Oikopleuridae</taxon>
        <taxon>Oikopleura</taxon>
    </lineage>
</organism>
<dbReference type="GO" id="GO:0005737">
    <property type="term" value="C:cytoplasm"/>
    <property type="evidence" value="ECO:0007669"/>
    <property type="project" value="InterPro"/>
</dbReference>
<proteinExistence type="inferred from homology"/>
<evidence type="ECO:0000313" key="7">
    <source>
        <dbReference type="EMBL" id="CBY38043.1"/>
    </source>
</evidence>
<evidence type="ECO:0000256" key="4">
    <source>
        <dbReference type="ARBA" id="ARBA00022801"/>
    </source>
</evidence>
<dbReference type="InterPro" id="IPR011356">
    <property type="entry name" value="Leucine_aapep/pepB"/>
</dbReference>
<evidence type="ECO:0000313" key="8">
    <source>
        <dbReference type="Proteomes" id="UP000001307"/>
    </source>
</evidence>
<dbReference type="FunCoup" id="E4XCB4">
    <property type="interactions" value="18"/>
</dbReference>
<feature type="domain" description="Cytosol aminopeptidase" evidence="5">
    <location>
        <begin position="343"/>
        <end position="350"/>
    </location>
</feature>
<dbReference type="EMBL" id="FN655118">
    <property type="protein sequence ID" value="CBY38043.1"/>
    <property type="molecule type" value="Genomic_DNA"/>
</dbReference>
<evidence type="ECO:0000259" key="5">
    <source>
        <dbReference type="PROSITE" id="PS00631"/>
    </source>
</evidence>